<feature type="compositionally biased region" description="Polar residues" evidence="2">
    <location>
        <begin position="32"/>
        <end position="45"/>
    </location>
</feature>
<dbReference type="SUPFAM" id="SSF53474">
    <property type="entry name" value="alpha/beta-Hydrolases"/>
    <property type="match status" value="1"/>
</dbReference>
<dbReference type="OrthoDB" id="128799at2"/>
<dbReference type="GO" id="GO:0004252">
    <property type="term" value="F:serine-type endopeptidase activity"/>
    <property type="evidence" value="ECO:0007669"/>
    <property type="project" value="TreeGrafter"/>
</dbReference>
<feature type="region of interest" description="Disordered" evidence="2">
    <location>
        <begin position="1"/>
        <end position="45"/>
    </location>
</feature>
<evidence type="ECO:0000256" key="1">
    <source>
        <dbReference type="ARBA" id="ARBA00022801"/>
    </source>
</evidence>
<organism evidence="4 5">
    <name type="scientific">Amycolatopsis rhizosphaerae</name>
    <dbReference type="NCBI Taxonomy" id="2053003"/>
    <lineage>
        <taxon>Bacteria</taxon>
        <taxon>Bacillati</taxon>
        <taxon>Actinomycetota</taxon>
        <taxon>Actinomycetes</taxon>
        <taxon>Pseudonocardiales</taxon>
        <taxon>Pseudonocardiaceae</taxon>
        <taxon>Amycolatopsis</taxon>
    </lineage>
</organism>
<comment type="caution">
    <text evidence="4">The sequence shown here is derived from an EMBL/GenBank/DDBJ whole genome shotgun (WGS) entry which is preliminary data.</text>
</comment>
<proteinExistence type="predicted"/>
<dbReference type="PANTHER" id="PTHR42776">
    <property type="entry name" value="SERINE PEPTIDASE S9 FAMILY MEMBER"/>
    <property type="match status" value="1"/>
</dbReference>
<evidence type="ECO:0000313" key="4">
    <source>
        <dbReference type="EMBL" id="TVT60531.1"/>
    </source>
</evidence>
<gene>
    <name evidence="4" type="ORF">FNH05_04315</name>
</gene>
<evidence type="ECO:0000259" key="3">
    <source>
        <dbReference type="Pfam" id="PF00326"/>
    </source>
</evidence>
<keyword evidence="5" id="KW-1185">Reference proteome</keyword>
<dbReference type="GO" id="GO:0006508">
    <property type="term" value="P:proteolysis"/>
    <property type="evidence" value="ECO:0007669"/>
    <property type="project" value="InterPro"/>
</dbReference>
<dbReference type="EMBL" id="VJWX01000022">
    <property type="protein sequence ID" value="TVT60531.1"/>
    <property type="molecule type" value="Genomic_DNA"/>
</dbReference>
<reference evidence="4 5" key="2">
    <citation type="submission" date="2019-08" db="EMBL/GenBank/DDBJ databases">
        <title>Amycolatopsis acidicola sp. nov., isolated from peat swamp forest soil.</title>
        <authorList>
            <person name="Srisuk N."/>
        </authorList>
    </citation>
    <scope>NUCLEOTIDE SEQUENCE [LARGE SCALE GENOMIC DNA]</scope>
    <source>
        <strain evidence="4 5">TBRC 6029</strain>
    </source>
</reference>
<name>A0A558DHN5_9PSEU</name>
<accession>A0A558DHN5</accession>
<dbReference type="PANTHER" id="PTHR42776:SF27">
    <property type="entry name" value="DIPEPTIDYL PEPTIDASE FAMILY MEMBER 6"/>
    <property type="match status" value="1"/>
</dbReference>
<dbReference type="InterPro" id="IPR011042">
    <property type="entry name" value="6-blade_b-propeller_TolB-like"/>
</dbReference>
<dbReference type="SUPFAM" id="SSF82171">
    <property type="entry name" value="DPP6 N-terminal domain-like"/>
    <property type="match status" value="1"/>
</dbReference>
<evidence type="ECO:0000256" key="2">
    <source>
        <dbReference type="SAM" id="MobiDB-lite"/>
    </source>
</evidence>
<keyword evidence="1" id="KW-0378">Hydrolase</keyword>
<feature type="domain" description="Peptidase S9 prolyl oligopeptidase catalytic" evidence="3">
    <location>
        <begin position="441"/>
        <end position="647"/>
    </location>
</feature>
<reference evidence="4 5" key="1">
    <citation type="submission" date="2019-07" db="EMBL/GenBank/DDBJ databases">
        <authorList>
            <person name="Duangmal K."/>
            <person name="Teo W.F.A."/>
        </authorList>
    </citation>
    <scope>NUCLEOTIDE SEQUENCE [LARGE SCALE GENOMIC DNA]</scope>
    <source>
        <strain evidence="4 5">TBRC 6029</strain>
    </source>
</reference>
<dbReference type="InterPro" id="IPR001375">
    <property type="entry name" value="Peptidase_S9_cat"/>
</dbReference>
<protein>
    <submittedName>
        <fullName evidence="4">S9 family peptidase</fullName>
    </submittedName>
</protein>
<dbReference type="AlphaFoldDB" id="A0A558DHN5"/>
<dbReference type="Gene3D" id="2.120.10.30">
    <property type="entry name" value="TolB, C-terminal domain"/>
    <property type="match status" value="1"/>
</dbReference>
<dbReference type="Gene3D" id="3.40.50.1820">
    <property type="entry name" value="alpha/beta hydrolase"/>
    <property type="match status" value="1"/>
</dbReference>
<dbReference type="InterPro" id="IPR029058">
    <property type="entry name" value="AB_hydrolase_fold"/>
</dbReference>
<dbReference type="Proteomes" id="UP000320011">
    <property type="component" value="Unassembled WGS sequence"/>
</dbReference>
<dbReference type="Pfam" id="PF00326">
    <property type="entry name" value="Peptidase_S9"/>
    <property type="match status" value="1"/>
</dbReference>
<sequence length="650" mass="70285">MPPGHSPCATPSSKARRRRIQARIPPAHAHGTGNTWQDRGVTTQHPPAVIPDRLFDDAHAEARWRARFHAPRMSVPDWALDAPDANIYVSNASGVWEVYAWDRATGEHRQVTDRPNGTLHATTSRDGAWIWWFNDTDGDEFGSWVRQPFAGGGAAAPGVPGVHDGYPAGLEIGHRLVAVGVSTDDGSELFAHADGETKRFYASKDDAGIAALSRDERLLAISHSEHGDSRHPAVRILATGGFGTVADKWDGEGKGLTPLEFSPIAGDPRLLLLHERRGREELLVWDVENDTETELRLDLPGEVSAGWYPKADALLVVHFHEGRSSLYRYDLATADLSSLDTPKGRIGGAGARPDGAVEYSWSSAAEPPLIRARATDGTDTVLLTPPGERAPRSVPVTDAFVEGTGGRVHALVARPEDAGDGPLPTVFTLHGGPHSADEDYFSAYRAVWLDAGFAVVEVNYRGSTGYGSAWRDAIEGRPGLTELEDVAAVHGWAVESGLADPARCVVAGASWGGYLTLLAIGTQPDRWAAGVAGVPVADYVAAYEDEMEQLRSFDRALFGGSPETVPAVYKECSPITYVDAVKVPVLVLAGDNDPRCPIRQIENYLDRLAARDVPYEFYRYDAGHGSLVIAETIRQTAAEVYFAQRALHLR</sequence>
<evidence type="ECO:0000313" key="5">
    <source>
        <dbReference type="Proteomes" id="UP000320011"/>
    </source>
</evidence>